<dbReference type="Gene3D" id="3.10.450.10">
    <property type="match status" value="1"/>
</dbReference>
<dbReference type="SUPFAM" id="SSF54403">
    <property type="entry name" value="Cystatin/monellin"/>
    <property type="match status" value="1"/>
</dbReference>
<reference evidence="4 5" key="1">
    <citation type="submission" date="2024-04" db="EMBL/GenBank/DDBJ databases">
        <title>Genome assembly C_amara_ONT_v2.</title>
        <authorList>
            <person name="Yant L."/>
            <person name="Moore C."/>
            <person name="Slenker M."/>
        </authorList>
    </citation>
    <scope>NUCLEOTIDE SEQUENCE [LARGE SCALE GENOMIC DNA]</scope>
    <source>
        <tissue evidence="4">Leaf</tissue>
    </source>
</reference>
<dbReference type="PANTHER" id="PTHR31228">
    <property type="entry name" value="CYSTATIN/MONELLIN SUPERFAMILY PROTEIN"/>
    <property type="match status" value="1"/>
</dbReference>
<dbReference type="GO" id="GO:0004869">
    <property type="term" value="F:cysteine-type endopeptidase inhibitor activity"/>
    <property type="evidence" value="ECO:0007669"/>
    <property type="project" value="UniProtKB-KW"/>
</dbReference>
<keyword evidence="5" id="KW-1185">Reference proteome</keyword>
<dbReference type="InterPro" id="IPR006525">
    <property type="entry name" value="Cystatin-related_pln"/>
</dbReference>
<dbReference type="InterPro" id="IPR000010">
    <property type="entry name" value="Cystatin_dom"/>
</dbReference>
<dbReference type="PANTHER" id="PTHR31228:SF36">
    <property type="entry name" value="CYSTATIN_MONELLIN SUPERFAMILY PROTEIN"/>
    <property type="match status" value="1"/>
</dbReference>
<evidence type="ECO:0000256" key="1">
    <source>
        <dbReference type="ARBA" id="ARBA00022690"/>
    </source>
</evidence>
<evidence type="ECO:0000259" key="3">
    <source>
        <dbReference type="Pfam" id="PF00031"/>
    </source>
</evidence>
<evidence type="ECO:0000313" key="4">
    <source>
        <dbReference type="EMBL" id="KAL1217425.1"/>
    </source>
</evidence>
<keyword evidence="1" id="KW-0646">Protease inhibitor</keyword>
<evidence type="ECO:0000256" key="2">
    <source>
        <dbReference type="ARBA" id="ARBA00022704"/>
    </source>
</evidence>
<protein>
    <recommendedName>
        <fullName evidence="3">Cystatin domain-containing protein</fullName>
    </recommendedName>
</protein>
<comment type="caution">
    <text evidence="4">The sequence shown here is derived from an EMBL/GenBank/DDBJ whole genome shotgun (WGS) entry which is preliminary data.</text>
</comment>
<dbReference type="EMBL" id="JBANAX010000243">
    <property type="protein sequence ID" value="KAL1217425.1"/>
    <property type="molecule type" value="Genomic_DNA"/>
</dbReference>
<dbReference type="AlphaFoldDB" id="A0ABD1BJR6"/>
<feature type="domain" description="Cystatin" evidence="3">
    <location>
        <begin position="103"/>
        <end position="151"/>
    </location>
</feature>
<accession>A0ABD1BJR6</accession>
<evidence type="ECO:0000313" key="5">
    <source>
        <dbReference type="Proteomes" id="UP001558713"/>
    </source>
</evidence>
<dbReference type="Pfam" id="PF00031">
    <property type="entry name" value="Cystatin"/>
    <property type="match status" value="1"/>
</dbReference>
<gene>
    <name evidence="4" type="ORF">V5N11_004603</name>
</gene>
<name>A0ABD1BJR6_CARAN</name>
<dbReference type="NCBIfam" id="TIGR01638">
    <property type="entry name" value="Atha_cystat_rel"/>
    <property type="match status" value="1"/>
</dbReference>
<organism evidence="4 5">
    <name type="scientific">Cardamine amara subsp. amara</name>
    <dbReference type="NCBI Taxonomy" id="228776"/>
    <lineage>
        <taxon>Eukaryota</taxon>
        <taxon>Viridiplantae</taxon>
        <taxon>Streptophyta</taxon>
        <taxon>Embryophyta</taxon>
        <taxon>Tracheophyta</taxon>
        <taxon>Spermatophyta</taxon>
        <taxon>Magnoliopsida</taxon>
        <taxon>eudicotyledons</taxon>
        <taxon>Gunneridae</taxon>
        <taxon>Pentapetalae</taxon>
        <taxon>rosids</taxon>
        <taxon>malvids</taxon>
        <taxon>Brassicales</taxon>
        <taxon>Brassicaceae</taxon>
        <taxon>Cardamineae</taxon>
        <taxon>Cardamine</taxon>
    </lineage>
</organism>
<keyword evidence="2" id="KW-0789">Thiol protease inhibitor</keyword>
<sequence>MTSEYEIISDPFHPKCIRAFSMYRPGEEPKKAKRFMERVRGKEEDMIHRFTRDEEYHLINEQIRKTQGFDVDFSMFRVFFDFYPALLNESSFAEKPETDRDYFGRLAKEAIQDYNNRQGTSFEFVEVDKANIHMNSGFTYFITFVVKGHNDVTQIFQAKVINVFCREEFEHCFCRPKPIQQVECDKDSRKAVKKRRNN</sequence>
<dbReference type="InterPro" id="IPR046350">
    <property type="entry name" value="Cystatin_sf"/>
</dbReference>
<proteinExistence type="predicted"/>
<dbReference type="Proteomes" id="UP001558713">
    <property type="component" value="Unassembled WGS sequence"/>
</dbReference>